<dbReference type="AlphaFoldDB" id="X0N7U0"/>
<feature type="region of interest" description="Disordered" evidence="1">
    <location>
        <begin position="63"/>
        <end position="106"/>
    </location>
</feature>
<dbReference type="EMBL" id="JH657927">
    <property type="protein sequence ID" value="EXM28715.1"/>
    <property type="molecule type" value="Genomic_DNA"/>
</dbReference>
<reference evidence="2" key="1">
    <citation type="submission" date="2011-11" db="EMBL/GenBank/DDBJ databases">
        <title>The Genome Sequence of Fusarium oxysporum Cotton.</title>
        <authorList>
            <consortium name="The Broad Institute Genome Sequencing Platform"/>
            <person name="Ma L.-J."/>
            <person name="Gale L.R."/>
            <person name="Schwartz D.C."/>
            <person name="Zhou S."/>
            <person name="Corby-Kistler H."/>
            <person name="Young S.K."/>
            <person name="Zeng Q."/>
            <person name="Gargeya S."/>
            <person name="Fitzgerald M."/>
            <person name="Haas B."/>
            <person name="Abouelleil A."/>
            <person name="Alvarado L."/>
            <person name="Arachchi H.M."/>
            <person name="Berlin A."/>
            <person name="Brown A."/>
            <person name="Chapman S.B."/>
            <person name="Chen Z."/>
            <person name="Dunbar C."/>
            <person name="Freedman E."/>
            <person name="Gearin G."/>
            <person name="Goldberg J."/>
            <person name="Griggs A."/>
            <person name="Gujja S."/>
            <person name="Heiman D."/>
            <person name="Howarth C."/>
            <person name="Larson L."/>
            <person name="Lui A."/>
            <person name="MacDonald P.J.P."/>
            <person name="Montmayeur A."/>
            <person name="Murphy C."/>
            <person name="Neiman D."/>
            <person name="Pearson M."/>
            <person name="Priest M."/>
            <person name="Roberts A."/>
            <person name="Saif S."/>
            <person name="Shea T."/>
            <person name="Shenoy N."/>
            <person name="Sisk P."/>
            <person name="Stolte C."/>
            <person name="Sykes S."/>
            <person name="Wortman J."/>
            <person name="Nusbaum C."/>
            <person name="Birren B."/>
        </authorList>
    </citation>
    <scope>NUCLEOTIDE SEQUENCE [LARGE SCALE GENOMIC DNA]</scope>
    <source>
        <strain evidence="2">25433</strain>
    </source>
</reference>
<dbReference type="HOGENOM" id="CLU_2026821_0_0_1"/>
<proteinExistence type="predicted"/>
<dbReference type="Proteomes" id="UP000030701">
    <property type="component" value="Unassembled WGS sequence"/>
</dbReference>
<evidence type="ECO:0000313" key="2">
    <source>
        <dbReference type="EMBL" id="EXM28715.1"/>
    </source>
</evidence>
<feature type="compositionally biased region" description="Polar residues" evidence="1">
    <location>
        <begin position="89"/>
        <end position="98"/>
    </location>
</feature>
<name>X0N7U0_FUSOX</name>
<organism evidence="2">
    <name type="scientific">Fusarium oxysporum f. sp. vasinfectum 25433</name>
    <dbReference type="NCBI Taxonomy" id="1089449"/>
    <lineage>
        <taxon>Eukaryota</taxon>
        <taxon>Fungi</taxon>
        <taxon>Dikarya</taxon>
        <taxon>Ascomycota</taxon>
        <taxon>Pezizomycotina</taxon>
        <taxon>Sordariomycetes</taxon>
        <taxon>Hypocreomycetidae</taxon>
        <taxon>Hypocreales</taxon>
        <taxon>Nectriaceae</taxon>
        <taxon>Fusarium</taxon>
        <taxon>Fusarium oxysporum species complex</taxon>
    </lineage>
</organism>
<gene>
    <name evidence="2" type="ORF">FOTG_05882</name>
</gene>
<accession>X0N7U0</accession>
<sequence length="122" mass="13655">MDLWKDSLGMESRSTRTVQCLAFRVIPAGRNLNVSPLSVSLVCPSHRLHPFINVTKTFVAGRKWRGGPPGTGLGLHETMPDLTKAGDSRTPNKPNTHPTVHRHPSDGQKYFNRCQCHWKSLE</sequence>
<evidence type="ECO:0000256" key="1">
    <source>
        <dbReference type="SAM" id="MobiDB-lite"/>
    </source>
</evidence>
<reference evidence="2" key="2">
    <citation type="submission" date="2012-05" db="EMBL/GenBank/DDBJ databases">
        <title>The Genome Annotation of Fusarium oxysporum Cotton.</title>
        <authorList>
            <consortium name="The Broad Institute Genomics Platform"/>
            <person name="Ma L.-J."/>
            <person name="Corby-Kistler H."/>
            <person name="Broz K."/>
            <person name="Gale L.R."/>
            <person name="Jonkers W."/>
            <person name="O'Donnell K."/>
            <person name="Ploetz R."/>
            <person name="Steinberg C."/>
            <person name="Schwartz D.C."/>
            <person name="VanEtten H."/>
            <person name="Zhou S."/>
            <person name="Young S.K."/>
            <person name="Zeng Q."/>
            <person name="Gargeya S."/>
            <person name="Fitzgerald M."/>
            <person name="Abouelleil A."/>
            <person name="Alvarado L."/>
            <person name="Chapman S.B."/>
            <person name="Gainer-Dewar J."/>
            <person name="Goldberg J."/>
            <person name="Griggs A."/>
            <person name="Gujja S."/>
            <person name="Hansen M."/>
            <person name="Howarth C."/>
            <person name="Imamovic A."/>
            <person name="Ireland A."/>
            <person name="Larimer J."/>
            <person name="McCowan C."/>
            <person name="Murphy C."/>
            <person name="Pearson M."/>
            <person name="Poon T.W."/>
            <person name="Priest M."/>
            <person name="Roberts A."/>
            <person name="Saif S."/>
            <person name="Shea T."/>
            <person name="Sykes S."/>
            <person name="Wortman J."/>
            <person name="Nusbaum C."/>
            <person name="Birren B."/>
        </authorList>
    </citation>
    <scope>NUCLEOTIDE SEQUENCE</scope>
    <source>
        <strain evidence="2">25433</strain>
    </source>
</reference>
<protein>
    <submittedName>
        <fullName evidence="2">Uncharacterized protein</fullName>
    </submittedName>
</protein>